<dbReference type="SUPFAM" id="SSF55486">
    <property type="entry name" value="Metalloproteases ('zincins'), catalytic domain"/>
    <property type="match status" value="1"/>
</dbReference>
<dbReference type="GO" id="GO:0004222">
    <property type="term" value="F:metalloendopeptidase activity"/>
    <property type="evidence" value="ECO:0007669"/>
    <property type="project" value="InterPro"/>
</dbReference>
<dbReference type="HAMAP" id="MF_00009">
    <property type="entry name" value="Endoribonucl_YbeY"/>
    <property type="match status" value="1"/>
</dbReference>
<keyword evidence="6" id="KW-0378">Hydrolase</keyword>
<dbReference type="PANTHER" id="PTHR46986:SF1">
    <property type="entry name" value="ENDORIBONUCLEASE YBEY, CHLOROPLASTIC"/>
    <property type="match status" value="1"/>
</dbReference>
<comment type="similarity">
    <text evidence="2">Belongs to the endoribonuclease YbeY family.</text>
</comment>
<evidence type="ECO:0000256" key="4">
    <source>
        <dbReference type="ARBA" id="ARBA00022723"/>
    </source>
</evidence>
<gene>
    <name evidence="8" type="ORF">CCAE0312_LOCUS6596</name>
</gene>
<dbReference type="GO" id="GO:0004519">
    <property type="term" value="F:endonuclease activity"/>
    <property type="evidence" value="ECO:0007669"/>
    <property type="project" value="UniProtKB-KW"/>
</dbReference>
<evidence type="ECO:0000256" key="5">
    <source>
        <dbReference type="ARBA" id="ARBA00022759"/>
    </source>
</evidence>
<dbReference type="Gene3D" id="3.40.390.30">
    <property type="entry name" value="Metalloproteases ('zincins'), catalytic domain"/>
    <property type="match status" value="1"/>
</dbReference>
<dbReference type="Pfam" id="PF02130">
    <property type="entry name" value="YbeY"/>
    <property type="match status" value="1"/>
</dbReference>
<dbReference type="InterPro" id="IPR023091">
    <property type="entry name" value="MetalPrtase_cat_dom_sf_prd"/>
</dbReference>
<accession>A0A7S1TFJ3</accession>
<keyword evidence="5" id="KW-0255">Endonuclease</keyword>
<dbReference type="NCBIfam" id="TIGR00043">
    <property type="entry name" value="rRNA maturation RNase YbeY"/>
    <property type="match status" value="1"/>
</dbReference>
<keyword evidence="7" id="KW-0862">Zinc</keyword>
<proteinExistence type="inferred from homology"/>
<evidence type="ECO:0000256" key="1">
    <source>
        <dbReference type="ARBA" id="ARBA00001947"/>
    </source>
</evidence>
<evidence type="ECO:0000313" key="8">
    <source>
        <dbReference type="EMBL" id="CAD9234507.1"/>
    </source>
</evidence>
<evidence type="ECO:0000256" key="2">
    <source>
        <dbReference type="ARBA" id="ARBA00010875"/>
    </source>
</evidence>
<dbReference type="InterPro" id="IPR020549">
    <property type="entry name" value="YbeY_CS"/>
</dbReference>
<protein>
    <submittedName>
        <fullName evidence="8">Uncharacterized protein</fullName>
    </submittedName>
</protein>
<sequence>MPIGFIPSAMIGRRLLAVLRASHLWRHDGNRRLPVLWNGPRRRRHLYPRLQLIESTTDGMSWDEEDGFENVFVSVEDLDLPDESLVHSIESDAHSLWNTSVTFVEAAARRPHAEVSVVLSSDAFIQRLNRQWRGLDHPTDVLSFPQGEDDQDLLGDLIISVETAHRQAQERNHSDRDEIRILLVHGLLHLLGYDHEVNQLQFDQMRAMEHQLLKSLRWTGTGLIDASQESTRV</sequence>
<reference evidence="8" key="1">
    <citation type="submission" date="2021-01" db="EMBL/GenBank/DDBJ databases">
        <authorList>
            <person name="Corre E."/>
            <person name="Pelletier E."/>
            <person name="Niang G."/>
            <person name="Scheremetjew M."/>
            <person name="Finn R."/>
            <person name="Kale V."/>
            <person name="Holt S."/>
            <person name="Cochrane G."/>
            <person name="Meng A."/>
            <person name="Brown T."/>
            <person name="Cohen L."/>
        </authorList>
    </citation>
    <scope>NUCLEOTIDE SEQUENCE</scope>
    <source>
        <strain evidence="8">SAG 36.94</strain>
    </source>
</reference>
<organism evidence="8">
    <name type="scientific">Compsopogon caeruleus</name>
    <dbReference type="NCBI Taxonomy" id="31354"/>
    <lineage>
        <taxon>Eukaryota</taxon>
        <taxon>Rhodophyta</taxon>
        <taxon>Compsopogonophyceae</taxon>
        <taxon>Compsopogonales</taxon>
        <taxon>Compsopogonaceae</taxon>
        <taxon>Compsopogon</taxon>
    </lineage>
</organism>
<evidence type="ECO:0000256" key="6">
    <source>
        <dbReference type="ARBA" id="ARBA00022801"/>
    </source>
</evidence>
<dbReference type="GO" id="GO:0006364">
    <property type="term" value="P:rRNA processing"/>
    <property type="evidence" value="ECO:0007669"/>
    <property type="project" value="InterPro"/>
</dbReference>
<dbReference type="GO" id="GO:0046872">
    <property type="term" value="F:metal ion binding"/>
    <property type="evidence" value="ECO:0007669"/>
    <property type="project" value="UniProtKB-KW"/>
</dbReference>
<keyword evidence="4" id="KW-0479">Metal-binding</keyword>
<keyword evidence="3" id="KW-0540">Nuclease</keyword>
<name>A0A7S1TFJ3_9RHOD</name>
<dbReference type="EMBL" id="HBGH01011871">
    <property type="protein sequence ID" value="CAD9234507.1"/>
    <property type="molecule type" value="Transcribed_RNA"/>
</dbReference>
<dbReference type="InterPro" id="IPR002036">
    <property type="entry name" value="YbeY"/>
</dbReference>
<comment type="cofactor">
    <cofactor evidence="1">
        <name>Zn(2+)</name>
        <dbReference type="ChEBI" id="CHEBI:29105"/>
    </cofactor>
</comment>
<dbReference type="PROSITE" id="PS01306">
    <property type="entry name" value="UPF0054"/>
    <property type="match status" value="1"/>
</dbReference>
<dbReference type="PANTHER" id="PTHR46986">
    <property type="entry name" value="ENDORIBONUCLEASE YBEY, CHLOROPLASTIC"/>
    <property type="match status" value="1"/>
</dbReference>
<evidence type="ECO:0000256" key="3">
    <source>
        <dbReference type="ARBA" id="ARBA00022722"/>
    </source>
</evidence>
<dbReference type="AlphaFoldDB" id="A0A7S1TFJ3"/>
<evidence type="ECO:0000256" key="7">
    <source>
        <dbReference type="ARBA" id="ARBA00022833"/>
    </source>
</evidence>